<name>A0A2B5J871_9BACI</name>
<keyword evidence="2" id="KW-0175">Coiled coil</keyword>
<dbReference type="GO" id="GO:0015074">
    <property type="term" value="P:DNA integration"/>
    <property type="evidence" value="ECO:0007669"/>
    <property type="project" value="InterPro"/>
</dbReference>
<comment type="caution">
    <text evidence="4">The sequence shown here is derived from an EMBL/GenBank/DDBJ whole genome shotgun (WGS) entry which is preliminary data.</text>
</comment>
<dbReference type="RefSeq" id="WP_098577081.1">
    <property type="nucleotide sequence ID" value="NZ_NVGE01000005.1"/>
</dbReference>
<evidence type="ECO:0000313" key="4">
    <source>
        <dbReference type="EMBL" id="PFZ33314.1"/>
    </source>
</evidence>
<feature type="coiled-coil region" evidence="2">
    <location>
        <begin position="110"/>
        <end position="137"/>
    </location>
</feature>
<dbReference type="PANTHER" id="PTHR30349:SF64">
    <property type="entry name" value="PROPHAGE INTEGRASE INTD-RELATED"/>
    <property type="match status" value="1"/>
</dbReference>
<dbReference type="GO" id="GO:0006310">
    <property type="term" value="P:DNA recombination"/>
    <property type="evidence" value="ECO:0007669"/>
    <property type="project" value="UniProtKB-KW"/>
</dbReference>
<keyword evidence="1" id="KW-0233">DNA recombination</keyword>
<reference evidence="4 5" key="1">
    <citation type="submission" date="2017-09" db="EMBL/GenBank/DDBJ databases">
        <title>Large-scale bioinformatics analysis of Bacillus genomes uncovers conserved roles of natural products in bacterial physiology.</title>
        <authorList>
            <consortium name="Agbiome Team Llc"/>
            <person name="Bleich R.M."/>
            <person name="Grubbs K.J."/>
            <person name="Santa Maria K.C."/>
            <person name="Allen S.E."/>
            <person name="Farag S."/>
            <person name="Shank E.A."/>
            <person name="Bowers A."/>
        </authorList>
    </citation>
    <scope>NUCLEOTIDE SEQUENCE [LARGE SCALE GENOMIC DNA]</scope>
    <source>
        <strain evidence="4 5">AFS080080</strain>
    </source>
</reference>
<feature type="domain" description="Tyr recombinase" evidence="3">
    <location>
        <begin position="20"/>
        <end position="219"/>
    </location>
</feature>
<dbReference type="Proteomes" id="UP000223311">
    <property type="component" value="Unassembled WGS sequence"/>
</dbReference>
<evidence type="ECO:0000256" key="2">
    <source>
        <dbReference type="SAM" id="Coils"/>
    </source>
</evidence>
<proteinExistence type="predicted"/>
<gene>
    <name evidence="4" type="ORF">COL66_07085</name>
</gene>
<protein>
    <submittedName>
        <fullName evidence="4">Site-specific integrase</fullName>
    </submittedName>
</protein>
<dbReference type="AlphaFoldDB" id="A0A2B5J871"/>
<dbReference type="EMBL" id="NVGE01000005">
    <property type="protein sequence ID" value="PFZ33314.1"/>
    <property type="molecule type" value="Genomic_DNA"/>
</dbReference>
<dbReference type="PANTHER" id="PTHR30349">
    <property type="entry name" value="PHAGE INTEGRASE-RELATED"/>
    <property type="match status" value="1"/>
</dbReference>
<dbReference type="Gene3D" id="1.10.443.10">
    <property type="entry name" value="Intergrase catalytic core"/>
    <property type="match status" value="1"/>
</dbReference>
<dbReference type="InterPro" id="IPR011010">
    <property type="entry name" value="DNA_brk_join_enz"/>
</dbReference>
<evidence type="ECO:0000259" key="3">
    <source>
        <dbReference type="PROSITE" id="PS51898"/>
    </source>
</evidence>
<dbReference type="InterPro" id="IPR050090">
    <property type="entry name" value="Tyrosine_recombinase_XerCD"/>
</dbReference>
<accession>A0A2B5J871</accession>
<dbReference type="SUPFAM" id="SSF56349">
    <property type="entry name" value="DNA breaking-rejoining enzymes"/>
    <property type="match status" value="1"/>
</dbReference>
<dbReference type="CDD" id="cd01189">
    <property type="entry name" value="INT_ICEBs1_C_like"/>
    <property type="match status" value="1"/>
</dbReference>
<dbReference type="Pfam" id="PF00589">
    <property type="entry name" value="Phage_integrase"/>
    <property type="match status" value="1"/>
</dbReference>
<sequence>MKLIKDNPAEGTRLPKIKKREMNIWTTEQVSEFISKSRTLKSVTRCRIGYVIIALSGCRQGEALGLRWSDIYFTNGIIHIKQTVTQDVKIKTGAKNDSSIRSIHIPSILVDELLSHRDRIESEKKQLEAEYNNFDLVVCTQQGKPIIPRNFRHFFKETTKRVGLPQIRVHDLRHTHATMLIEQNVNVKLISSRLGHVSIKTTLDIYSHVLPSMDKSIPDELEKIIKM</sequence>
<organism evidence="4 5">
    <name type="scientific">Bacillus wiedmannii</name>
    <dbReference type="NCBI Taxonomy" id="1890302"/>
    <lineage>
        <taxon>Bacteria</taxon>
        <taxon>Bacillati</taxon>
        <taxon>Bacillota</taxon>
        <taxon>Bacilli</taxon>
        <taxon>Bacillales</taxon>
        <taxon>Bacillaceae</taxon>
        <taxon>Bacillus</taxon>
        <taxon>Bacillus cereus group</taxon>
    </lineage>
</organism>
<dbReference type="InterPro" id="IPR013762">
    <property type="entry name" value="Integrase-like_cat_sf"/>
</dbReference>
<evidence type="ECO:0000256" key="1">
    <source>
        <dbReference type="ARBA" id="ARBA00023172"/>
    </source>
</evidence>
<evidence type="ECO:0000313" key="5">
    <source>
        <dbReference type="Proteomes" id="UP000223311"/>
    </source>
</evidence>
<dbReference type="PROSITE" id="PS51898">
    <property type="entry name" value="TYR_RECOMBINASE"/>
    <property type="match status" value="1"/>
</dbReference>
<dbReference type="GO" id="GO:0003677">
    <property type="term" value="F:DNA binding"/>
    <property type="evidence" value="ECO:0007669"/>
    <property type="project" value="InterPro"/>
</dbReference>
<dbReference type="InterPro" id="IPR002104">
    <property type="entry name" value="Integrase_catalytic"/>
</dbReference>